<sequence>MDIYSPLNHLQSPIWIFDFDHKQIIWANDKALPLWESSSHNELRSRDLGKDMSAAVEATLEEYRETFKQNKTIKTWWHLDPRKVGKNLLCIFSGINLPDERVAMLVEVIGDESSIRRELAFSDYSNLALLFNEQGNLVSANTVFTKTYGAELSNLAAFVGDSDMAQQWISDAKNNLNLKHSRLCWTGKSHIWFNIEAKWLSDKSQLLLQVVNITKEKENLQRERYNAEHDFLTGLMNRRGISTALKASHHSSIPYHLLFLDLDSFKLINDTYGHAIGDKLLRAVAIRLLDTIRGRGLVARFGGDEFIIQVEDRYISNLVQLTQEIISALNSPFYIKNIGEISIGCSIGTAQYPKDANSFETLITQADMAMHCAKKHGRNCSYHFQPHLAETLYRKNALRHHLSQALEIKDFELYYQPIIDLNTMLLKGFEALIRWHDDSLGHVSPAEFIPLAEETGQIVPIGSWVLRNACKQLEEWNQQYDTKLIMSINLSRAQLKMSLLDELKLIIEEYSIDPAQVALEITESAMLQEFSEAMSCLDAIAALGFELYLDDFGTGYSSLSQLQNLPISTVKLDQSFVQNEHDSGKAIVEATKAICNKLNLKVVAEGVETKEQLEYIQSCNFNYCQGYYFNKPLSVSELEKGVLSTLLTKEQTKLH</sequence>
<evidence type="ECO:0000259" key="3">
    <source>
        <dbReference type="PROSITE" id="PS50887"/>
    </source>
</evidence>
<dbReference type="PROSITE" id="PS50887">
    <property type="entry name" value="GGDEF"/>
    <property type="match status" value="1"/>
</dbReference>
<protein>
    <submittedName>
        <fullName evidence="4">GGDEF-domain containing protein</fullName>
    </submittedName>
</protein>
<dbReference type="CDD" id="cd01948">
    <property type="entry name" value="EAL"/>
    <property type="match status" value="1"/>
</dbReference>
<dbReference type="InterPro" id="IPR000160">
    <property type="entry name" value="GGDEF_dom"/>
</dbReference>
<dbReference type="InterPro" id="IPR043128">
    <property type="entry name" value="Rev_trsase/Diguanyl_cyclase"/>
</dbReference>
<accession>A0A2S7VZZ0</accession>
<dbReference type="EMBL" id="MSCJ01000001">
    <property type="protein sequence ID" value="PQJ67303.1"/>
    <property type="molecule type" value="Genomic_DNA"/>
</dbReference>
<dbReference type="Gene3D" id="3.30.70.270">
    <property type="match status" value="1"/>
</dbReference>
<dbReference type="Pfam" id="PF00563">
    <property type="entry name" value="EAL"/>
    <property type="match status" value="1"/>
</dbReference>
<evidence type="ECO:0000256" key="1">
    <source>
        <dbReference type="SAM" id="Coils"/>
    </source>
</evidence>
<dbReference type="OrthoDB" id="1316910at2"/>
<proteinExistence type="predicted"/>
<comment type="caution">
    <text evidence="4">The sequence shown here is derived from an EMBL/GenBank/DDBJ whole genome shotgun (WGS) entry which is preliminary data.</text>
</comment>
<evidence type="ECO:0000313" key="4">
    <source>
        <dbReference type="EMBL" id="PQJ67303.1"/>
    </source>
</evidence>
<dbReference type="Pfam" id="PF00990">
    <property type="entry name" value="GGDEF"/>
    <property type="match status" value="1"/>
</dbReference>
<dbReference type="InterPro" id="IPR029787">
    <property type="entry name" value="Nucleotide_cyclase"/>
</dbReference>
<keyword evidence="1" id="KW-0175">Coiled coil</keyword>
<dbReference type="CDD" id="cd01949">
    <property type="entry name" value="GGDEF"/>
    <property type="match status" value="1"/>
</dbReference>
<dbReference type="InterPro" id="IPR052155">
    <property type="entry name" value="Biofilm_reg_signaling"/>
</dbReference>
<name>A0A2S7VZZ0_PHOAN</name>
<dbReference type="SMART" id="SM00267">
    <property type="entry name" value="GGDEF"/>
    <property type="match status" value="1"/>
</dbReference>
<dbReference type="AlphaFoldDB" id="A0A2S7VZZ0"/>
<dbReference type="NCBIfam" id="TIGR00254">
    <property type="entry name" value="GGDEF"/>
    <property type="match status" value="1"/>
</dbReference>
<dbReference type="Proteomes" id="UP000238730">
    <property type="component" value="Unassembled WGS sequence"/>
</dbReference>
<dbReference type="SMART" id="SM00052">
    <property type="entry name" value="EAL"/>
    <property type="match status" value="1"/>
</dbReference>
<organism evidence="4 5">
    <name type="scientific">Photobacterium angustum</name>
    <dbReference type="NCBI Taxonomy" id="661"/>
    <lineage>
        <taxon>Bacteria</taxon>
        <taxon>Pseudomonadati</taxon>
        <taxon>Pseudomonadota</taxon>
        <taxon>Gammaproteobacteria</taxon>
        <taxon>Vibrionales</taxon>
        <taxon>Vibrionaceae</taxon>
        <taxon>Photobacterium</taxon>
    </lineage>
</organism>
<reference evidence="4 5" key="1">
    <citation type="submission" date="2016-12" db="EMBL/GenBank/DDBJ databases">
        <title>Diversity of luminous bacteria.</title>
        <authorList>
            <person name="Yoshizawa S."/>
            <person name="Kogure K."/>
        </authorList>
    </citation>
    <scope>NUCLEOTIDE SEQUENCE [LARGE SCALE GENOMIC DNA]</scope>
    <source>
        <strain evidence="4 5">LC1-200</strain>
    </source>
</reference>
<evidence type="ECO:0000313" key="5">
    <source>
        <dbReference type="Proteomes" id="UP000238730"/>
    </source>
</evidence>
<dbReference type="SUPFAM" id="SSF141868">
    <property type="entry name" value="EAL domain-like"/>
    <property type="match status" value="1"/>
</dbReference>
<dbReference type="PROSITE" id="PS50883">
    <property type="entry name" value="EAL"/>
    <property type="match status" value="1"/>
</dbReference>
<dbReference type="Gene3D" id="3.20.20.450">
    <property type="entry name" value="EAL domain"/>
    <property type="match status" value="1"/>
</dbReference>
<feature type="domain" description="EAL" evidence="2">
    <location>
        <begin position="395"/>
        <end position="646"/>
    </location>
</feature>
<dbReference type="RefSeq" id="WP_105060529.1">
    <property type="nucleotide sequence ID" value="NZ_MSCJ01000001.1"/>
</dbReference>
<dbReference type="PANTHER" id="PTHR44757:SF2">
    <property type="entry name" value="BIOFILM ARCHITECTURE MAINTENANCE PROTEIN MBAA"/>
    <property type="match status" value="1"/>
</dbReference>
<feature type="domain" description="GGDEF" evidence="3">
    <location>
        <begin position="253"/>
        <end position="386"/>
    </location>
</feature>
<gene>
    <name evidence="4" type="ORF">BTO08_07730</name>
</gene>
<dbReference type="SUPFAM" id="SSF55073">
    <property type="entry name" value="Nucleotide cyclase"/>
    <property type="match status" value="1"/>
</dbReference>
<dbReference type="InterPro" id="IPR001633">
    <property type="entry name" value="EAL_dom"/>
</dbReference>
<dbReference type="InterPro" id="IPR035919">
    <property type="entry name" value="EAL_sf"/>
</dbReference>
<dbReference type="PANTHER" id="PTHR44757">
    <property type="entry name" value="DIGUANYLATE CYCLASE DGCP"/>
    <property type="match status" value="1"/>
</dbReference>
<evidence type="ECO:0000259" key="2">
    <source>
        <dbReference type="PROSITE" id="PS50883"/>
    </source>
</evidence>
<feature type="coiled-coil region" evidence="1">
    <location>
        <begin position="203"/>
        <end position="230"/>
    </location>
</feature>